<accession>A0ABU9HS34</accession>
<name>A0ABU9HS34_9FLAO</name>
<evidence type="ECO:0008006" key="3">
    <source>
        <dbReference type="Google" id="ProtNLM"/>
    </source>
</evidence>
<comment type="caution">
    <text evidence="1">The sequence shown here is derived from an EMBL/GenBank/DDBJ whole genome shotgun (WGS) entry which is preliminary data.</text>
</comment>
<proteinExistence type="predicted"/>
<organism evidence="1 2">
    <name type="scientific">Flavobacterium arundinis</name>
    <dbReference type="NCBI Taxonomy" id="3139143"/>
    <lineage>
        <taxon>Bacteria</taxon>
        <taxon>Pseudomonadati</taxon>
        <taxon>Bacteroidota</taxon>
        <taxon>Flavobacteriia</taxon>
        <taxon>Flavobacteriales</taxon>
        <taxon>Flavobacteriaceae</taxon>
        <taxon>Flavobacterium</taxon>
    </lineage>
</organism>
<evidence type="ECO:0000313" key="1">
    <source>
        <dbReference type="EMBL" id="MEL1242986.1"/>
    </source>
</evidence>
<dbReference type="RefSeq" id="WP_341695304.1">
    <property type="nucleotide sequence ID" value="NZ_JBBYHR010000001.1"/>
</dbReference>
<evidence type="ECO:0000313" key="2">
    <source>
        <dbReference type="Proteomes" id="UP001464555"/>
    </source>
</evidence>
<protein>
    <recommendedName>
        <fullName evidence="3">STAS domain-containing protein</fullName>
    </recommendedName>
</protein>
<gene>
    <name evidence="1" type="ORF">AAEO56_01820</name>
</gene>
<dbReference type="Proteomes" id="UP001464555">
    <property type="component" value="Unassembled WGS sequence"/>
</dbReference>
<reference evidence="1 2" key="1">
    <citation type="submission" date="2024-04" db="EMBL/GenBank/DDBJ databases">
        <title>Flavobacterium sp. DGU11 16S ribosomal RNA gene Genome sequencing and assembly.</title>
        <authorList>
            <person name="Park S."/>
        </authorList>
    </citation>
    <scope>NUCLEOTIDE SEQUENCE [LARGE SCALE GENOMIC DNA]</scope>
    <source>
        <strain evidence="1 2">DGU11</strain>
    </source>
</reference>
<dbReference type="EMBL" id="JBBYHR010000001">
    <property type="protein sequence ID" value="MEL1242986.1"/>
    <property type="molecule type" value="Genomic_DNA"/>
</dbReference>
<sequence>MLIKFEEQIIDNYLIPEFTLSAGEIVVINLHGHFYDLIKKLNDLLASKVTSNKVQITVPLTYAPHIKFNRFWHFLFPMTVGKWINRHADKSNPIYKKIYENDDWLTSKTNIDNLAGSPRRFLSVCCTLSKTNTIIFDLAGVDPVGGKQIYELVKAEVEKGGAAILYDICNEFRNDCTTYLEAKPTMIRAI</sequence>
<keyword evidence="2" id="KW-1185">Reference proteome</keyword>